<dbReference type="Pfam" id="PF20938">
    <property type="entry name" value="DUF2264_C"/>
    <property type="match status" value="1"/>
</dbReference>
<dbReference type="PIRSF" id="PIRSF014753">
    <property type="entry name" value="UCP014753"/>
    <property type="match status" value="1"/>
</dbReference>
<organism evidence="3 4">
    <name type="scientific">Paenibacillus monticola</name>
    <dbReference type="NCBI Taxonomy" id="2666075"/>
    <lineage>
        <taxon>Bacteria</taxon>
        <taxon>Bacillati</taxon>
        <taxon>Bacillota</taxon>
        <taxon>Bacilli</taxon>
        <taxon>Bacillales</taxon>
        <taxon>Paenibacillaceae</taxon>
        <taxon>Paenibacillus</taxon>
    </lineage>
</organism>
<keyword evidence="4" id="KW-1185">Reference proteome</keyword>
<dbReference type="Proteomes" id="UP000463051">
    <property type="component" value="Unassembled WGS sequence"/>
</dbReference>
<evidence type="ECO:0000259" key="2">
    <source>
        <dbReference type="Pfam" id="PF20938"/>
    </source>
</evidence>
<evidence type="ECO:0000313" key="4">
    <source>
        <dbReference type="Proteomes" id="UP000463051"/>
    </source>
</evidence>
<dbReference type="Pfam" id="PF10022">
    <property type="entry name" value="DUF2264"/>
    <property type="match status" value="1"/>
</dbReference>
<dbReference type="InterPro" id="IPR049349">
    <property type="entry name" value="DUF2264_N"/>
</dbReference>
<feature type="domain" description="DUF2264" evidence="1">
    <location>
        <begin position="15"/>
        <end position="356"/>
    </location>
</feature>
<proteinExistence type="predicted"/>
<gene>
    <name evidence="3" type="ORF">GJB61_10705</name>
</gene>
<accession>A0A7X2H644</accession>
<dbReference type="InterPro" id="IPR049237">
    <property type="entry name" value="DUF2264_C"/>
</dbReference>
<name>A0A7X2H644_9BACL</name>
<comment type="caution">
    <text evidence="3">The sequence shown here is derived from an EMBL/GenBank/DDBJ whole genome shotgun (WGS) entry which is preliminary data.</text>
</comment>
<dbReference type="AlphaFoldDB" id="A0A7X2H644"/>
<dbReference type="PANTHER" id="PTHR35339:SF4">
    <property type="entry name" value="LINALOOL DEHYDRATASE_ISOMERASE DOMAIN-CONTAINING PROTEIN"/>
    <property type="match status" value="1"/>
</dbReference>
<reference evidence="3 4" key="1">
    <citation type="submission" date="2019-11" db="EMBL/GenBank/DDBJ databases">
        <title>Paenibacillus monticola sp. nov., a novel PGPR strain isolated from mountain sample in China.</title>
        <authorList>
            <person name="Zhao Q."/>
            <person name="Li H.-P."/>
            <person name="Zhang J.-L."/>
        </authorList>
    </citation>
    <scope>NUCLEOTIDE SEQUENCE [LARGE SCALE GENOMIC DNA]</scope>
    <source>
        <strain evidence="3 4">LC-T2</strain>
    </source>
</reference>
<sequence>MSNPLGDITTNPLETKADLQKAFRQLVYPLKPHYSAGRARLKLGVTGVHYGPAIAEMEGFSRVLWGIVPLLAGGAEDELWDICLDGIRSGTDPEHTEYWGAVADYDQRLVEMAAFGFALSLIPERIWGPLNEQERSNLYEWLNQINTHPCYDCNWLFFNVLVNMGFHKAGLPYDAEQLERNLRRIDDFYLSKGWYSDGVGGHIDYYVPFALHYYGLLYAKLMGNEDPERARVFKERAGEFAGEFLQWFAPDGSALPYGRSLTYRFAQSAFWGALAYAEVDVLSYGVIKGLVLRNLRWWFQQPIFDAEGVLTIGYAYPNLVMAENYNSPGSPYWSLKSFLPLALPEDHPFWLAEELPLPELEELSVQRPAHLVICRQASTGHLVAFNSGHLTTNEHTHTSAKYEKFAYSTAFGFSVPRSEWGLAQGAFDSMLALSEGSDNLFRVRRMSEVSQIEDNVLFSKWKPWSDVEVQTWVVAGLPWHIRIHRVHTSRVLEAAEGGFTLKLEPELQEITPAGETGIGAICSQGRSEVRNLLGYEQAELIRPHTNTNVLQPRTSIPTLRTTLAPGMHWLVAAIYGEPNGAIEAAPQEPPAEQLKVSVGDREITITTSNGKNMVITLDK</sequence>
<feature type="domain" description="DUF2264" evidence="2">
    <location>
        <begin position="365"/>
        <end position="580"/>
    </location>
</feature>
<dbReference type="InterPro" id="IPR016624">
    <property type="entry name" value="UCP014753"/>
</dbReference>
<dbReference type="PANTHER" id="PTHR35339">
    <property type="entry name" value="LINALOOL DEHYDRATASE_ISOMERASE DOMAIN-CONTAINING PROTEIN"/>
    <property type="match status" value="1"/>
</dbReference>
<evidence type="ECO:0000313" key="3">
    <source>
        <dbReference type="EMBL" id="MRN53463.1"/>
    </source>
</evidence>
<protein>
    <submittedName>
        <fullName evidence="3">DUF2264 domain-containing protein</fullName>
    </submittedName>
</protein>
<evidence type="ECO:0000259" key="1">
    <source>
        <dbReference type="Pfam" id="PF10022"/>
    </source>
</evidence>
<dbReference type="EMBL" id="WJXB01000003">
    <property type="protein sequence ID" value="MRN53463.1"/>
    <property type="molecule type" value="Genomic_DNA"/>
</dbReference>